<evidence type="ECO:0000313" key="11">
    <source>
        <dbReference type="EMBL" id="WPC20978.1"/>
    </source>
</evidence>
<accession>A0ABZ0Q203</accession>
<feature type="domain" description="DNA polymerase III delta subunit-like C-terminal" evidence="10">
    <location>
        <begin position="219"/>
        <end position="339"/>
    </location>
</feature>
<dbReference type="SUPFAM" id="SSF48019">
    <property type="entry name" value="post-AAA+ oligomerization domain-like"/>
    <property type="match status" value="1"/>
</dbReference>
<dbReference type="NCBIfam" id="TIGR01128">
    <property type="entry name" value="holA"/>
    <property type="match status" value="1"/>
</dbReference>
<feature type="domain" description="DNA polymerase III delta N-terminal" evidence="9">
    <location>
        <begin position="22"/>
        <end position="145"/>
    </location>
</feature>
<sequence length="345" mass="39261">MKKIQYTELLKRLTAHKVDSMYLILGKENYLEQQIQEAFQKLVPEEEREMNVASYDMEVTPLGAALDDATSAPFFGERRIIFVKNPYFLTAERHKGGPVHDVDGLQAYLDRPVETSVLVFLASYEKLDGRKKIVKTLNNQAITIQIGNLNQNQVSQLVTAKLEENQYSIASEALEQLLFRTDSDLSKMMNELPKLMLYNVKERTIAVESVDALVSKSLDQNVFDLSNAVLQKNSKQAIDIYQSLITQQEQPLRINAVLVSQFRLLLQVKILQNQGSSQGDIAGTLKVHPYRVKLAMQTSRHFSMNDLTMGYTGLIDLDLQLKSTQKDPELLFELFLLQFVDQKIA</sequence>
<dbReference type="Proteomes" id="UP001302696">
    <property type="component" value="Chromosome"/>
</dbReference>
<keyword evidence="5" id="KW-0235">DNA replication</keyword>
<evidence type="ECO:0000256" key="1">
    <source>
        <dbReference type="ARBA" id="ARBA00012417"/>
    </source>
</evidence>
<evidence type="ECO:0000256" key="6">
    <source>
        <dbReference type="ARBA" id="ARBA00022932"/>
    </source>
</evidence>
<comment type="catalytic activity">
    <reaction evidence="8">
        <text>DNA(n) + a 2'-deoxyribonucleoside 5'-triphosphate = DNA(n+1) + diphosphate</text>
        <dbReference type="Rhea" id="RHEA:22508"/>
        <dbReference type="Rhea" id="RHEA-COMP:17339"/>
        <dbReference type="Rhea" id="RHEA-COMP:17340"/>
        <dbReference type="ChEBI" id="CHEBI:33019"/>
        <dbReference type="ChEBI" id="CHEBI:61560"/>
        <dbReference type="ChEBI" id="CHEBI:173112"/>
        <dbReference type="EC" id="2.7.7.7"/>
    </reaction>
</comment>
<dbReference type="EMBL" id="CP104778">
    <property type="protein sequence ID" value="WPC20978.1"/>
    <property type="molecule type" value="Genomic_DNA"/>
</dbReference>
<dbReference type="InterPro" id="IPR008921">
    <property type="entry name" value="DNA_pol3_clamp-load_cplx_C"/>
</dbReference>
<dbReference type="Gene3D" id="1.10.8.60">
    <property type="match status" value="1"/>
</dbReference>
<dbReference type="RefSeq" id="WP_082854855.1">
    <property type="nucleotide sequence ID" value="NZ_BBIM01000030.1"/>
</dbReference>
<evidence type="ECO:0000259" key="9">
    <source>
        <dbReference type="Pfam" id="PF06144"/>
    </source>
</evidence>
<keyword evidence="12" id="KW-1185">Reference proteome</keyword>
<dbReference type="Pfam" id="PF06144">
    <property type="entry name" value="DNA_pol3_delta"/>
    <property type="match status" value="1"/>
</dbReference>
<dbReference type="EC" id="2.7.7.7" evidence="1"/>
<dbReference type="Gene3D" id="3.40.50.300">
    <property type="entry name" value="P-loop containing nucleotide triphosphate hydrolases"/>
    <property type="match status" value="1"/>
</dbReference>
<name>A0ABZ0Q203_9LACO</name>
<proteinExistence type="inferred from homology"/>
<gene>
    <name evidence="11" type="primary">holA</name>
    <name evidence="11" type="ORF">N6G96_06665</name>
</gene>
<dbReference type="InterPro" id="IPR027417">
    <property type="entry name" value="P-loop_NTPase"/>
</dbReference>
<evidence type="ECO:0000256" key="4">
    <source>
        <dbReference type="ARBA" id="ARBA00022695"/>
    </source>
</evidence>
<evidence type="ECO:0000259" key="10">
    <source>
        <dbReference type="Pfam" id="PF21694"/>
    </source>
</evidence>
<keyword evidence="3 11" id="KW-0808">Transferase</keyword>
<evidence type="ECO:0000313" key="12">
    <source>
        <dbReference type="Proteomes" id="UP001302696"/>
    </source>
</evidence>
<evidence type="ECO:0000256" key="8">
    <source>
        <dbReference type="ARBA" id="ARBA00049244"/>
    </source>
</evidence>
<dbReference type="PANTHER" id="PTHR34388:SF1">
    <property type="entry name" value="DNA POLYMERASE III SUBUNIT DELTA"/>
    <property type="match status" value="1"/>
</dbReference>
<keyword evidence="6" id="KW-0239">DNA-directed DNA polymerase</keyword>
<protein>
    <recommendedName>
        <fullName evidence="2">DNA polymerase III subunit delta</fullName>
        <ecNumber evidence="1">2.7.7.7</ecNumber>
    </recommendedName>
</protein>
<evidence type="ECO:0000256" key="5">
    <source>
        <dbReference type="ARBA" id="ARBA00022705"/>
    </source>
</evidence>
<evidence type="ECO:0000256" key="2">
    <source>
        <dbReference type="ARBA" id="ARBA00017703"/>
    </source>
</evidence>
<evidence type="ECO:0000256" key="7">
    <source>
        <dbReference type="ARBA" id="ARBA00034754"/>
    </source>
</evidence>
<comment type="similarity">
    <text evidence="7">Belongs to the DNA polymerase HolA subunit family.</text>
</comment>
<reference evidence="12" key="1">
    <citation type="submission" date="2024-06" db="EMBL/GenBank/DDBJ databases">
        <authorList>
            <person name="Chang H.C."/>
            <person name="Mun S.Y."/>
        </authorList>
    </citation>
    <scope>NUCLEOTIDE SEQUENCE [LARGE SCALE GENOMIC DNA]</scope>
    <source>
        <strain evidence="12">KT1</strain>
    </source>
</reference>
<dbReference type="SUPFAM" id="SSF52540">
    <property type="entry name" value="P-loop containing nucleoside triphosphate hydrolases"/>
    <property type="match status" value="1"/>
</dbReference>
<keyword evidence="4 11" id="KW-0548">Nucleotidyltransferase</keyword>
<dbReference type="GO" id="GO:0003887">
    <property type="term" value="F:DNA-directed DNA polymerase activity"/>
    <property type="evidence" value="ECO:0007669"/>
    <property type="project" value="UniProtKB-EC"/>
</dbReference>
<organism evidence="11 12">
    <name type="scientific">Pediococcus inopinatus</name>
    <dbReference type="NCBI Taxonomy" id="114090"/>
    <lineage>
        <taxon>Bacteria</taxon>
        <taxon>Bacillati</taxon>
        <taxon>Bacillota</taxon>
        <taxon>Bacilli</taxon>
        <taxon>Lactobacillales</taxon>
        <taxon>Lactobacillaceae</taxon>
        <taxon>Pediococcus</taxon>
    </lineage>
</organism>
<dbReference type="InterPro" id="IPR048466">
    <property type="entry name" value="DNA_pol3_delta-like_C"/>
</dbReference>
<dbReference type="Gene3D" id="1.20.272.10">
    <property type="match status" value="1"/>
</dbReference>
<dbReference type="InterPro" id="IPR010372">
    <property type="entry name" value="DNA_pol3_delta_N"/>
</dbReference>
<evidence type="ECO:0000256" key="3">
    <source>
        <dbReference type="ARBA" id="ARBA00022679"/>
    </source>
</evidence>
<dbReference type="Pfam" id="PF21694">
    <property type="entry name" value="DNA_pol3_delta_C"/>
    <property type="match status" value="1"/>
</dbReference>
<dbReference type="PANTHER" id="PTHR34388">
    <property type="entry name" value="DNA POLYMERASE III SUBUNIT DELTA"/>
    <property type="match status" value="1"/>
</dbReference>
<dbReference type="InterPro" id="IPR005790">
    <property type="entry name" value="DNA_polIII_delta"/>
</dbReference>